<dbReference type="PANTHER" id="PTHR46401:SF2">
    <property type="entry name" value="GLYCOSYLTRANSFERASE WBBK-RELATED"/>
    <property type="match status" value="1"/>
</dbReference>
<feature type="region of interest" description="Disordered" evidence="2">
    <location>
        <begin position="347"/>
        <end position="391"/>
    </location>
</feature>
<evidence type="ECO:0000259" key="3">
    <source>
        <dbReference type="Pfam" id="PF00534"/>
    </source>
</evidence>
<dbReference type="Gene3D" id="3.40.50.2000">
    <property type="entry name" value="Glycogen Phosphorylase B"/>
    <property type="match status" value="2"/>
</dbReference>
<keyword evidence="5" id="KW-1185">Reference proteome</keyword>
<reference evidence="4 5" key="1">
    <citation type="submission" date="2022-08" db="EMBL/GenBank/DDBJ databases">
        <authorList>
            <person name="Li F."/>
        </authorList>
    </citation>
    <scope>NUCLEOTIDE SEQUENCE [LARGE SCALE GENOMIC DNA]</scope>
    <source>
        <strain evidence="4 5">10F1B-8-1</strain>
    </source>
</reference>
<evidence type="ECO:0000256" key="1">
    <source>
        <dbReference type="ARBA" id="ARBA00022679"/>
    </source>
</evidence>
<dbReference type="Pfam" id="PF00534">
    <property type="entry name" value="Glycos_transf_1"/>
    <property type="match status" value="1"/>
</dbReference>
<proteinExistence type="predicted"/>
<sequence>MTRLIVEAEPAYRTAAANPYNALLADALAREGLRVRDLSYLRLALARVDIVHLHWPDLTFLSGHRMSIVRARLLLFRAALRIARLRGTRMVWTVHNLDSHEQRATPALRARMHRLLVEELDGLLALSESSLELARERYPELHALPGFVTPHGHYRDAYDWSLDRREAREQLGLPLDAKLAVTIGQLRPYKNASALLRAFAEVPGDDLALAVAGRPSSPELAEELTTLAAADPRVRLDLAFQDDERMAAYLRAADLVVLPYRAVLNSGSAILGLSADRPVLVPALGSLVELAGQVGEDWVRTFDEELNAADLGDALEWATRGNRPPGVPLGPLEWDTVAHTTLEAYTRIHGSPRVPGSRRNVPPPENQSATGSPIAPAAPASPLVDAMHRSP</sequence>
<comment type="caution">
    <text evidence="4">The sequence shown here is derived from an EMBL/GenBank/DDBJ whole genome shotgun (WGS) entry which is preliminary data.</text>
</comment>
<protein>
    <submittedName>
        <fullName evidence="4">Glycosyltransferase</fullName>
        <ecNumber evidence="4">2.4.-.-</ecNumber>
    </submittedName>
</protein>
<name>A0ABT1ZBI1_9MICO</name>
<gene>
    <name evidence="4" type="ORF">NUH29_00635</name>
</gene>
<dbReference type="SUPFAM" id="SSF53756">
    <property type="entry name" value="UDP-Glycosyltransferase/glycogen phosphorylase"/>
    <property type="match status" value="1"/>
</dbReference>
<dbReference type="InterPro" id="IPR001296">
    <property type="entry name" value="Glyco_trans_1"/>
</dbReference>
<dbReference type="EC" id="2.4.-.-" evidence="4"/>
<evidence type="ECO:0000256" key="2">
    <source>
        <dbReference type="SAM" id="MobiDB-lite"/>
    </source>
</evidence>
<dbReference type="Proteomes" id="UP001205337">
    <property type="component" value="Unassembled WGS sequence"/>
</dbReference>
<feature type="compositionally biased region" description="Low complexity" evidence="2">
    <location>
        <begin position="372"/>
        <end position="382"/>
    </location>
</feature>
<dbReference type="EMBL" id="JANTHX010000002">
    <property type="protein sequence ID" value="MCS0498057.1"/>
    <property type="molecule type" value="Genomic_DNA"/>
</dbReference>
<accession>A0ABT1ZBI1</accession>
<keyword evidence="1 4" id="KW-0808">Transferase</keyword>
<organism evidence="4 5">
    <name type="scientific">Protaetiibacter mangrovi</name>
    <dbReference type="NCBI Taxonomy" id="2970926"/>
    <lineage>
        <taxon>Bacteria</taxon>
        <taxon>Bacillati</taxon>
        <taxon>Actinomycetota</taxon>
        <taxon>Actinomycetes</taxon>
        <taxon>Micrococcales</taxon>
        <taxon>Microbacteriaceae</taxon>
        <taxon>Protaetiibacter</taxon>
    </lineage>
</organism>
<keyword evidence="4" id="KW-0328">Glycosyltransferase</keyword>
<evidence type="ECO:0000313" key="5">
    <source>
        <dbReference type="Proteomes" id="UP001205337"/>
    </source>
</evidence>
<dbReference type="GO" id="GO:0016757">
    <property type="term" value="F:glycosyltransferase activity"/>
    <property type="evidence" value="ECO:0007669"/>
    <property type="project" value="UniProtKB-KW"/>
</dbReference>
<dbReference type="RefSeq" id="WP_258796931.1">
    <property type="nucleotide sequence ID" value="NZ_JANTHX010000002.1"/>
</dbReference>
<feature type="domain" description="Glycosyl transferase family 1" evidence="3">
    <location>
        <begin position="163"/>
        <end position="260"/>
    </location>
</feature>
<dbReference type="PANTHER" id="PTHR46401">
    <property type="entry name" value="GLYCOSYLTRANSFERASE WBBK-RELATED"/>
    <property type="match status" value="1"/>
</dbReference>
<evidence type="ECO:0000313" key="4">
    <source>
        <dbReference type="EMBL" id="MCS0498057.1"/>
    </source>
</evidence>